<feature type="transmembrane region" description="Helical" evidence="1">
    <location>
        <begin position="16"/>
        <end position="38"/>
    </location>
</feature>
<accession>A0A6J5QVA3</accession>
<reference evidence="3" key="1">
    <citation type="submission" date="2020-05" db="EMBL/GenBank/DDBJ databases">
        <authorList>
            <person name="Chiriac C."/>
            <person name="Salcher M."/>
            <person name="Ghai R."/>
            <person name="Kavagutti S V."/>
        </authorList>
    </citation>
    <scope>NUCLEOTIDE SEQUENCE</scope>
</reference>
<sequence>MRRAARVDSNQDQVIIALRAAGAYVWIIGLPVDLLVGYRGHTMLMEVKTGPKKPLTALQHAFFANWTGGTLARVDGPEAALSALRVIDAK</sequence>
<protein>
    <recommendedName>
        <fullName evidence="5">VRR-NUC domain containing protein</fullName>
    </recommendedName>
</protein>
<organism evidence="3">
    <name type="scientific">uncultured Caudovirales phage</name>
    <dbReference type="NCBI Taxonomy" id="2100421"/>
    <lineage>
        <taxon>Viruses</taxon>
        <taxon>Duplodnaviria</taxon>
        <taxon>Heunggongvirae</taxon>
        <taxon>Uroviricota</taxon>
        <taxon>Caudoviricetes</taxon>
        <taxon>Peduoviridae</taxon>
        <taxon>Maltschvirus</taxon>
        <taxon>Maltschvirus maltsch</taxon>
    </lineage>
</organism>
<evidence type="ECO:0000256" key="1">
    <source>
        <dbReference type="SAM" id="Phobius"/>
    </source>
</evidence>
<keyword evidence="1" id="KW-0472">Membrane</keyword>
<keyword evidence="1" id="KW-1133">Transmembrane helix</keyword>
<gene>
    <name evidence="3" type="ORF">UFOVP1117_45</name>
    <name evidence="4" type="ORF">UFOVP1570_46</name>
    <name evidence="2" type="ORF">UFOVP632_42</name>
</gene>
<proteinExistence type="predicted"/>
<name>A0A6J5QVA3_9CAUD</name>
<evidence type="ECO:0008006" key="5">
    <source>
        <dbReference type="Google" id="ProtNLM"/>
    </source>
</evidence>
<dbReference type="EMBL" id="LR796608">
    <property type="protein sequence ID" value="CAB4154171.1"/>
    <property type="molecule type" value="Genomic_DNA"/>
</dbReference>
<evidence type="ECO:0000313" key="2">
    <source>
        <dbReference type="EMBL" id="CAB4154171.1"/>
    </source>
</evidence>
<evidence type="ECO:0000313" key="4">
    <source>
        <dbReference type="EMBL" id="CAB5230205.1"/>
    </source>
</evidence>
<dbReference type="EMBL" id="LR798414">
    <property type="protein sequence ID" value="CAB5230205.1"/>
    <property type="molecule type" value="Genomic_DNA"/>
</dbReference>
<evidence type="ECO:0000313" key="3">
    <source>
        <dbReference type="EMBL" id="CAB4184888.1"/>
    </source>
</evidence>
<keyword evidence="1" id="KW-0812">Transmembrane</keyword>
<dbReference type="EMBL" id="LR797062">
    <property type="protein sequence ID" value="CAB4184888.1"/>
    <property type="molecule type" value="Genomic_DNA"/>
</dbReference>